<dbReference type="GO" id="GO:0005886">
    <property type="term" value="C:plasma membrane"/>
    <property type="evidence" value="ECO:0007669"/>
    <property type="project" value="UniProtKB-SubCell"/>
</dbReference>
<keyword evidence="3" id="KW-0812">Transmembrane</keyword>
<evidence type="ECO:0000256" key="1">
    <source>
        <dbReference type="ARBA" id="ARBA00004651"/>
    </source>
</evidence>
<reference evidence="7 8" key="2">
    <citation type="journal article" date="2014" name="Genome Announc.">
        <title>Complete Genome Sequence of Methanoregula formicica SMSPT, a Mesophilic Hydrogenotrophic Methanogen Isolated from a Methanogenic Upflow Anaerobic Sludge Blanket Reactor.</title>
        <authorList>
            <person name="Yamamoto K."/>
            <person name="Tamaki H."/>
            <person name="Cadillo-Quiroz H."/>
            <person name="Imachi H."/>
            <person name="Kyrpides N."/>
            <person name="Woyke T."/>
            <person name="Goodwin L."/>
            <person name="Zinder S.H."/>
            <person name="Kamagata Y."/>
            <person name="Liu W.T."/>
        </authorList>
    </citation>
    <scope>NUCLEOTIDE SEQUENCE [LARGE SCALE GENOMIC DNA]</scope>
    <source>
        <strain evidence="8">DSM 22288 / NBRC 105244 / SMSP</strain>
    </source>
</reference>
<protein>
    <submittedName>
        <fullName evidence="7">Cache domain protein</fullName>
    </submittedName>
</protein>
<dbReference type="InterPro" id="IPR033480">
    <property type="entry name" value="sCache_2"/>
</dbReference>
<dbReference type="OrthoDB" id="112113at2157"/>
<feature type="domain" description="Single Cache" evidence="6">
    <location>
        <begin position="49"/>
        <end position="120"/>
    </location>
</feature>
<dbReference type="Proteomes" id="UP000010824">
    <property type="component" value="Chromosome"/>
</dbReference>
<name>L0HEX7_METFS</name>
<dbReference type="PROSITE" id="PS51257">
    <property type="entry name" value="PROKAR_LIPOPROTEIN"/>
    <property type="match status" value="1"/>
</dbReference>
<dbReference type="AlphaFoldDB" id="L0HEX7"/>
<organism evidence="7 8">
    <name type="scientific">Methanoregula formicica (strain DSM 22288 / NBRC 105244 / SMSP)</name>
    <dbReference type="NCBI Taxonomy" id="593750"/>
    <lineage>
        <taxon>Archaea</taxon>
        <taxon>Methanobacteriati</taxon>
        <taxon>Methanobacteriota</taxon>
        <taxon>Stenosarchaea group</taxon>
        <taxon>Methanomicrobia</taxon>
        <taxon>Methanomicrobiales</taxon>
        <taxon>Methanoregulaceae</taxon>
        <taxon>Methanoregula</taxon>
    </lineage>
</organism>
<dbReference type="Pfam" id="PF17200">
    <property type="entry name" value="sCache_2"/>
    <property type="match status" value="1"/>
</dbReference>
<sequence length="180" mass="19684" precursor="true">MKKSLLYLHLVLILITLVLVAGCAESRSQPVPTIHTAAPASPIMPYVSNETLVSFVDSAVMYATVQGTERALSEFNDRNGSFVQGELYIFAYGYNGTTLAHPINPEAIGKQRDGANAVFVKEMAEVVRNGSGFYRYVYINPWDNDIMESKLGYGRQVADDWWLGSGAYTGPVNAPATVPE</sequence>
<reference evidence="8" key="1">
    <citation type="submission" date="2011-12" db="EMBL/GenBank/DDBJ databases">
        <title>Complete sequence of Methanoregula formicicum SMSP.</title>
        <authorList>
            <person name="Lucas S."/>
            <person name="Han J."/>
            <person name="Lapidus A."/>
            <person name="Cheng J.-F."/>
            <person name="Goodwin L."/>
            <person name="Pitluck S."/>
            <person name="Peters L."/>
            <person name="Ovchinnikova G."/>
            <person name="Teshima H."/>
            <person name="Detter J.C."/>
            <person name="Han C."/>
            <person name="Tapia R."/>
            <person name="Land M."/>
            <person name="Hauser L."/>
            <person name="Kyrpides N."/>
            <person name="Ivanova N."/>
            <person name="Pagani I."/>
            <person name="Imachi H."/>
            <person name="Tamaki H."/>
            <person name="Sekiguchi Y."/>
            <person name="Kamagata Y."/>
            <person name="Cadillo-Quiroz H."/>
            <person name="Zinder S."/>
            <person name="Liu W.-T."/>
            <person name="Woyke T."/>
        </authorList>
    </citation>
    <scope>NUCLEOTIDE SEQUENCE [LARGE SCALE GENOMIC DNA]</scope>
    <source>
        <strain evidence="8">DSM 22288 / NBRC 105244 / SMSP</strain>
    </source>
</reference>
<dbReference type="SMART" id="SM01049">
    <property type="entry name" value="Cache_2"/>
    <property type="match status" value="1"/>
</dbReference>
<evidence type="ECO:0000256" key="4">
    <source>
        <dbReference type="ARBA" id="ARBA00022989"/>
    </source>
</evidence>
<evidence type="ECO:0000313" key="7">
    <source>
        <dbReference type="EMBL" id="AGB02575.1"/>
    </source>
</evidence>
<evidence type="ECO:0000256" key="2">
    <source>
        <dbReference type="ARBA" id="ARBA00022475"/>
    </source>
</evidence>
<dbReference type="KEGG" id="mfo:Metfor_1542"/>
<dbReference type="STRING" id="593750.Metfor_1542"/>
<dbReference type="Gene3D" id="3.30.450.20">
    <property type="entry name" value="PAS domain"/>
    <property type="match status" value="1"/>
</dbReference>
<gene>
    <name evidence="7" type="ordered locus">Metfor_1542</name>
</gene>
<evidence type="ECO:0000256" key="3">
    <source>
        <dbReference type="ARBA" id="ARBA00022692"/>
    </source>
</evidence>
<dbReference type="eggNOG" id="arCOG03007">
    <property type="taxonomic scope" value="Archaea"/>
</dbReference>
<evidence type="ECO:0000259" key="6">
    <source>
        <dbReference type="SMART" id="SM01049"/>
    </source>
</evidence>
<dbReference type="EMBL" id="CP003167">
    <property type="protein sequence ID" value="AGB02575.1"/>
    <property type="molecule type" value="Genomic_DNA"/>
</dbReference>
<dbReference type="HOGENOM" id="CLU_081845_1_0_2"/>
<keyword evidence="8" id="KW-1185">Reference proteome</keyword>
<evidence type="ECO:0000256" key="5">
    <source>
        <dbReference type="ARBA" id="ARBA00023136"/>
    </source>
</evidence>
<dbReference type="InParanoid" id="L0HEX7"/>
<keyword evidence="5" id="KW-0472">Membrane</keyword>
<comment type="subcellular location">
    <subcellularLocation>
        <location evidence="1">Cell membrane</location>
        <topology evidence="1">Multi-pass membrane protein</topology>
    </subcellularLocation>
</comment>
<keyword evidence="4" id="KW-1133">Transmembrane helix</keyword>
<dbReference type="GeneID" id="14307931"/>
<keyword evidence="2" id="KW-1003">Cell membrane</keyword>
<accession>L0HEX7</accession>
<evidence type="ECO:0000313" key="8">
    <source>
        <dbReference type="Proteomes" id="UP000010824"/>
    </source>
</evidence>
<dbReference type="RefSeq" id="WP_015285538.1">
    <property type="nucleotide sequence ID" value="NC_019943.1"/>
</dbReference>
<proteinExistence type="predicted"/>